<dbReference type="Proteomes" id="UP000287651">
    <property type="component" value="Unassembled WGS sequence"/>
</dbReference>
<dbReference type="EMBL" id="AMZH03032335">
    <property type="protein sequence ID" value="RRT32382.1"/>
    <property type="molecule type" value="Genomic_DNA"/>
</dbReference>
<sequence>MSPGSPDSKTTAAARCPPPPARWSGVPLGPCRSPLRRRLAARFSVPPLQLGGRGFRSVPVVPRCGVGSPPASPVVRLRRRVRRPDAGLGHRVGLVDLVLVEVEGAPGGPFVSDLQGFEVVVHECGDVQGFVGGIKGGLGVEGAGRRDGYEEELRSLEDVLMAVRRVDQIVLGEILPHESILVAPKTFQPAAVRTKANTEAKLAVEMDARGGCGVGVNRYRLEDQE</sequence>
<dbReference type="AlphaFoldDB" id="A0A426WZ59"/>
<feature type="compositionally biased region" description="Polar residues" evidence="1">
    <location>
        <begin position="1"/>
        <end position="11"/>
    </location>
</feature>
<gene>
    <name evidence="2" type="ORF">B296_00046478</name>
</gene>
<comment type="caution">
    <text evidence="2">The sequence shown here is derived from an EMBL/GenBank/DDBJ whole genome shotgun (WGS) entry which is preliminary data.</text>
</comment>
<feature type="region of interest" description="Disordered" evidence="1">
    <location>
        <begin position="1"/>
        <end position="28"/>
    </location>
</feature>
<evidence type="ECO:0000256" key="1">
    <source>
        <dbReference type="SAM" id="MobiDB-lite"/>
    </source>
</evidence>
<name>A0A426WZ59_ENSVE</name>
<organism evidence="2 3">
    <name type="scientific">Ensete ventricosum</name>
    <name type="common">Abyssinian banana</name>
    <name type="synonym">Musa ensete</name>
    <dbReference type="NCBI Taxonomy" id="4639"/>
    <lineage>
        <taxon>Eukaryota</taxon>
        <taxon>Viridiplantae</taxon>
        <taxon>Streptophyta</taxon>
        <taxon>Embryophyta</taxon>
        <taxon>Tracheophyta</taxon>
        <taxon>Spermatophyta</taxon>
        <taxon>Magnoliopsida</taxon>
        <taxon>Liliopsida</taxon>
        <taxon>Zingiberales</taxon>
        <taxon>Musaceae</taxon>
        <taxon>Ensete</taxon>
    </lineage>
</organism>
<reference evidence="2 3" key="1">
    <citation type="journal article" date="2014" name="Agronomy (Basel)">
        <title>A Draft Genome Sequence for Ensete ventricosum, the Drought-Tolerant Tree Against Hunger.</title>
        <authorList>
            <person name="Harrison J."/>
            <person name="Moore K.A."/>
            <person name="Paszkiewicz K."/>
            <person name="Jones T."/>
            <person name="Grant M."/>
            <person name="Ambacheew D."/>
            <person name="Muzemil S."/>
            <person name="Studholme D.J."/>
        </authorList>
    </citation>
    <scope>NUCLEOTIDE SEQUENCE [LARGE SCALE GENOMIC DNA]</scope>
</reference>
<proteinExistence type="predicted"/>
<evidence type="ECO:0000313" key="2">
    <source>
        <dbReference type="EMBL" id="RRT32382.1"/>
    </source>
</evidence>
<protein>
    <submittedName>
        <fullName evidence="2">Uncharacterized protein</fullName>
    </submittedName>
</protein>
<evidence type="ECO:0000313" key="3">
    <source>
        <dbReference type="Proteomes" id="UP000287651"/>
    </source>
</evidence>
<accession>A0A426WZ59</accession>